<dbReference type="InterPro" id="IPR006037">
    <property type="entry name" value="RCK_C"/>
</dbReference>
<evidence type="ECO:0000259" key="1">
    <source>
        <dbReference type="PROSITE" id="PS51201"/>
    </source>
</evidence>
<evidence type="ECO:0000313" key="4">
    <source>
        <dbReference type="Proteomes" id="UP000809081"/>
    </source>
</evidence>
<feature type="domain" description="RCK N-terminal" evidence="1">
    <location>
        <begin position="1"/>
        <end position="120"/>
    </location>
</feature>
<gene>
    <name evidence="3" type="ORF">JOC31_001684</name>
</gene>
<comment type="caution">
    <text evidence="3">The sequence shown here is derived from an EMBL/GenBank/DDBJ whole genome shotgun (WGS) entry which is preliminary data.</text>
</comment>
<organism evidence="3 4">
    <name type="scientific">Streptococcus saliviloxodontae</name>
    <dbReference type="NCBI Taxonomy" id="1349416"/>
    <lineage>
        <taxon>Bacteria</taxon>
        <taxon>Bacillati</taxon>
        <taxon>Bacillota</taxon>
        <taxon>Bacilli</taxon>
        <taxon>Lactobacillales</taxon>
        <taxon>Streptococcaceae</taxon>
        <taxon>Streptococcus</taxon>
    </lineage>
</organism>
<dbReference type="InterPro" id="IPR036721">
    <property type="entry name" value="RCK_C_sf"/>
</dbReference>
<dbReference type="SUPFAM" id="SSF116726">
    <property type="entry name" value="TrkA C-terminal domain-like"/>
    <property type="match status" value="1"/>
</dbReference>
<accession>A0ABS2PNJ0</accession>
<protein>
    <submittedName>
        <fullName evidence="3">Trk system potassium uptake protein TrkA</fullName>
    </submittedName>
</protein>
<dbReference type="Proteomes" id="UP000809081">
    <property type="component" value="Unassembled WGS sequence"/>
</dbReference>
<dbReference type="PROSITE" id="PS51202">
    <property type="entry name" value="RCK_C"/>
    <property type="match status" value="1"/>
</dbReference>
<dbReference type="RefSeq" id="WP_205017722.1">
    <property type="nucleotide sequence ID" value="NZ_JAFBEI010000039.1"/>
</dbReference>
<dbReference type="Pfam" id="PF02254">
    <property type="entry name" value="TrkA_N"/>
    <property type="match status" value="1"/>
</dbReference>
<dbReference type="Gene3D" id="3.40.50.720">
    <property type="entry name" value="NAD(P)-binding Rossmann-like Domain"/>
    <property type="match status" value="1"/>
</dbReference>
<reference evidence="3 4" key="1">
    <citation type="submission" date="2021-01" db="EMBL/GenBank/DDBJ databases">
        <title>Genomic Encyclopedia of Type Strains, Phase IV (KMG-IV): sequencing the most valuable type-strain genomes for metagenomic binning, comparative biology and taxonomic classification.</title>
        <authorList>
            <person name="Goeker M."/>
        </authorList>
    </citation>
    <scope>NUCLEOTIDE SEQUENCE [LARGE SCALE GENOMIC DNA]</scope>
    <source>
        <strain evidence="3 4">DSM 27513</strain>
    </source>
</reference>
<feature type="domain" description="RCK C-terminal" evidence="2">
    <location>
        <begin position="139"/>
        <end position="222"/>
    </location>
</feature>
<evidence type="ECO:0000313" key="3">
    <source>
        <dbReference type="EMBL" id="MBM7636857.1"/>
    </source>
</evidence>
<dbReference type="InterPro" id="IPR050721">
    <property type="entry name" value="Trk_Ktr_HKT_K-transport"/>
</dbReference>
<dbReference type="PANTHER" id="PTHR43833:SF7">
    <property type="entry name" value="KTR SYSTEM POTASSIUM UPTAKE PROTEIN C"/>
    <property type="match status" value="1"/>
</dbReference>
<keyword evidence="4" id="KW-1185">Reference proteome</keyword>
<dbReference type="SUPFAM" id="SSF51735">
    <property type="entry name" value="NAD(P)-binding Rossmann-fold domains"/>
    <property type="match status" value="1"/>
</dbReference>
<dbReference type="InterPro" id="IPR003148">
    <property type="entry name" value="RCK_N"/>
</dbReference>
<evidence type="ECO:0000259" key="2">
    <source>
        <dbReference type="PROSITE" id="PS51202"/>
    </source>
</evidence>
<dbReference type="PROSITE" id="PS51201">
    <property type="entry name" value="RCK_N"/>
    <property type="match status" value="1"/>
</dbReference>
<proteinExistence type="predicted"/>
<dbReference type="Gene3D" id="3.30.70.1450">
    <property type="entry name" value="Regulator of K+ conductance, C-terminal domain"/>
    <property type="match status" value="1"/>
</dbReference>
<dbReference type="EMBL" id="JAFBEI010000039">
    <property type="protein sequence ID" value="MBM7636857.1"/>
    <property type="molecule type" value="Genomic_DNA"/>
</dbReference>
<sequence>MSTKIIGVLGLGIFGQTVAKELSNFEQEVIALDNNEQHIQLIADVVTKAAVGDITDIDFLKATGIDQCDAVIIATGKHLEASTLALIHCKKLGIPKIIAKATNPSYEEVLYAIGADWVIMPERSTAMNLASELLRNRITDIFHLEDHVSLVEFELPQDWVGKTLLDLNVRQKYDLNVIGIRPNKTASLNTKVNPKETLQEGSNIMAIADKRTLEKFDYLGYLK</sequence>
<dbReference type="InterPro" id="IPR036291">
    <property type="entry name" value="NAD(P)-bd_dom_sf"/>
</dbReference>
<name>A0ABS2PNJ0_9STRE</name>
<dbReference type="PANTHER" id="PTHR43833">
    <property type="entry name" value="POTASSIUM CHANNEL PROTEIN 2-RELATED-RELATED"/>
    <property type="match status" value="1"/>
</dbReference>
<dbReference type="Pfam" id="PF02080">
    <property type="entry name" value="TrkA_C"/>
    <property type="match status" value="1"/>
</dbReference>